<feature type="compositionally biased region" description="Basic residues" evidence="1">
    <location>
        <begin position="138"/>
        <end position="157"/>
    </location>
</feature>
<sequence>MAETDVVISAVMLGRKGRLINVLGRVRRISTTSLLTPALNSGHGLPLRSPSNPLSSTPYCHPVIMPPLGETIAVIDKSGKVVSTSKHLFSVFDQAKNAYRQRKAAFQSEKNARIAEQQALKALQNYTIDDGPSVASSRRSRSRHHSGRSHHHHHRRHQGESVYEQDLQSVSSRSESYYGSPRDVARRHTHHDVSMREREGRPTAVRSRSDAQVDMDLAYGDYNETSLARQPAPEAGALQKIEDPELNGLVGRAQWLLEEANCVHHSATQTIAHLQKNPDAMAAVALTLAEISNLASKMAPAALSMLKTAAPGIFALLASPQFLIAAGVGIGVTIVMFGGYKIIKQIQSGGASADTAKQPPPMGGPVGEPMGEPQGSMDDMLEFDPEHMSGVEMWRRGVADAESDSVGTSVDGEFITPRAATMSGIDVTTARASRDPRFKFDDDHSTASSRRSRRSRASRGPSRHHRSRGDYVPESEVGSKAPSKRHARSSSRAPSKAESHFTDGDPKSKEKKKRSSRLRLMFTS</sequence>
<feature type="region of interest" description="Disordered" evidence="1">
    <location>
        <begin position="351"/>
        <end position="382"/>
    </location>
</feature>
<dbReference type="AlphaFoldDB" id="A0A2I2FLA5"/>
<keyword evidence="2" id="KW-1133">Transmembrane helix</keyword>
<name>A0A2I2FLA5_ASPCN</name>
<dbReference type="STRING" id="41067.A0A2I2FLA5"/>
<evidence type="ECO:0000256" key="1">
    <source>
        <dbReference type="SAM" id="MobiDB-lite"/>
    </source>
</evidence>
<feature type="compositionally biased region" description="Basic and acidic residues" evidence="1">
    <location>
        <begin position="495"/>
        <end position="508"/>
    </location>
</feature>
<organism evidence="3 4">
    <name type="scientific">Aspergillus candidus</name>
    <dbReference type="NCBI Taxonomy" id="41067"/>
    <lineage>
        <taxon>Eukaryota</taxon>
        <taxon>Fungi</taxon>
        <taxon>Dikarya</taxon>
        <taxon>Ascomycota</taxon>
        <taxon>Pezizomycotina</taxon>
        <taxon>Eurotiomycetes</taxon>
        <taxon>Eurotiomycetidae</taxon>
        <taxon>Eurotiales</taxon>
        <taxon>Aspergillaceae</taxon>
        <taxon>Aspergillus</taxon>
        <taxon>Aspergillus subgen. Circumdati</taxon>
    </lineage>
</organism>
<proteinExistence type="predicted"/>
<dbReference type="RefSeq" id="XP_024675396.1">
    <property type="nucleotide sequence ID" value="XM_024815948.1"/>
</dbReference>
<dbReference type="GeneID" id="36523108"/>
<feature type="compositionally biased region" description="Basic and acidic residues" evidence="1">
    <location>
        <begin position="183"/>
        <end position="211"/>
    </location>
</feature>
<keyword evidence="2" id="KW-0472">Membrane</keyword>
<feature type="region of interest" description="Disordered" evidence="1">
    <location>
        <begin position="436"/>
        <end position="524"/>
    </location>
</feature>
<keyword evidence="4" id="KW-1185">Reference proteome</keyword>
<dbReference type="OrthoDB" id="5402307at2759"/>
<feature type="compositionally biased region" description="Basic and acidic residues" evidence="1">
    <location>
        <begin position="436"/>
        <end position="445"/>
    </location>
</feature>
<gene>
    <name evidence="3" type="ORF">BDW47DRAFT_122935</name>
</gene>
<keyword evidence="2" id="KW-0812">Transmembrane</keyword>
<evidence type="ECO:0000313" key="3">
    <source>
        <dbReference type="EMBL" id="PLB41384.1"/>
    </source>
</evidence>
<evidence type="ECO:0000313" key="4">
    <source>
        <dbReference type="Proteomes" id="UP000234585"/>
    </source>
</evidence>
<feature type="region of interest" description="Disordered" evidence="1">
    <location>
        <begin position="126"/>
        <end position="212"/>
    </location>
</feature>
<dbReference type="EMBL" id="KZ559121">
    <property type="protein sequence ID" value="PLB41384.1"/>
    <property type="molecule type" value="Genomic_DNA"/>
</dbReference>
<evidence type="ECO:0000256" key="2">
    <source>
        <dbReference type="SAM" id="Phobius"/>
    </source>
</evidence>
<accession>A0A2I2FLA5</accession>
<feature type="transmembrane region" description="Helical" evidence="2">
    <location>
        <begin position="313"/>
        <end position="337"/>
    </location>
</feature>
<protein>
    <submittedName>
        <fullName evidence="3">Uncharacterized protein</fullName>
    </submittedName>
</protein>
<feature type="compositionally biased region" description="Basic residues" evidence="1">
    <location>
        <begin position="450"/>
        <end position="467"/>
    </location>
</feature>
<feature type="compositionally biased region" description="Low complexity" evidence="1">
    <location>
        <begin position="169"/>
        <end position="180"/>
    </location>
</feature>
<dbReference type="Proteomes" id="UP000234585">
    <property type="component" value="Unassembled WGS sequence"/>
</dbReference>
<reference evidence="3 4" key="1">
    <citation type="submission" date="2017-12" db="EMBL/GenBank/DDBJ databases">
        <authorList>
            <consortium name="DOE Joint Genome Institute"/>
            <person name="Haridas S."/>
            <person name="Kjaerbolling I."/>
            <person name="Vesth T.C."/>
            <person name="Frisvad J.C."/>
            <person name="Nybo J.L."/>
            <person name="Theobald S."/>
            <person name="Kuo A."/>
            <person name="Bowyer P."/>
            <person name="Matsuda Y."/>
            <person name="Mondo S."/>
            <person name="Lyhne E.K."/>
            <person name="Kogle M.E."/>
            <person name="Clum A."/>
            <person name="Lipzen A."/>
            <person name="Salamov A."/>
            <person name="Ngan C.Y."/>
            <person name="Daum C."/>
            <person name="Chiniquy J."/>
            <person name="Barry K."/>
            <person name="LaButti K."/>
            <person name="Simmons B.A."/>
            <person name="Magnuson J.K."/>
            <person name="Mortensen U.H."/>
            <person name="Larsen T.O."/>
            <person name="Grigoriev I.V."/>
            <person name="Baker S.E."/>
            <person name="Andersen M.R."/>
            <person name="Nordberg H.P."/>
            <person name="Cantor M.N."/>
            <person name="Hua S.X."/>
        </authorList>
    </citation>
    <scope>NUCLEOTIDE SEQUENCE [LARGE SCALE GENOMIC DNA]</scope>
    <source>
        <strain evidence="3 4">CBS 102.13</strain>
    </source>
</reference>